<feature type="active site" description="For OMPdecase activity" evidence="8">
    <location>
        <position position="63"/>
    </location>
</feature>
<dbReference type="InterPro" id="IPR047596">
    <property type="entry name" value="OMPdecase_bac"/>
</dbReference>
<dbReference type="InterPro" id="IPR014732">
    <property type="entry name" value="OMPdecase"/>
</dbReference>
<evidence type="ECO:0000256" key="1">
    <source>
        <dbReference type="ARBA" id="ARBA00002356"/>
    </source>
</evidence>
<dbReference type="Pfam" id="PF00215">
    <property type="entry name" value="OMPdecase"/>
    <property type="match status" value="1"/>
</dbReference>
<dbReference type="InterPro" id="IPR011060">
    <property type="entry name" value="RibuloseP-bd_barrel"/>
</dbReference>
<keyword evidence="5 7" id="KW-0456">Lyase</keyword>
<feature type="binding site" evidence="7 9">
    <location>
        <position position="214"/>
    </location>
    <ligand>
        <name>substrate</name>
    </ligand>
</feature>
<dbReference type="InterPro" id="IPR001754">
    <property type="entry name" value="OMPdeCOase_dom"/>
</dbReference>
<dbReference type="NCBIfam" id="NF001273">
    <property type="entry name" value="PRK00230.1"/>
    <property type="match status" value="1"/>
</dbReference>
<dbReference type="Gene3D" id="3.20.20.70">
    <property type="entry name" value="Aldolase class I"/>
    <property type="match status" value="1"/>
</dbReference>
<organism evidence="12">
    <name type="scientific">uncultured Alphaproteobacteria bacterium</name>
    <dbReference type="NCBI Taxonomy" id="91750"/>
    <lineage>
        <taxon>Bacteria</taxon>
        <taxon>Pseudomonadati</taxon>
        <taxon>Pseudomonadota</taxon>
        <taxon>Alphaproteobacteria</taxon>
        <taxon>environmental samples</taxon>
    </lineage>
</organism>
<evidence type="ECO:0000256" key="7">
    <source>
        <dbReference type="HAMAP-Rule" id="MF_01200"/>
    </source>
</evidence>
<dbReference type="GO" id="GO:0004590">
    <property type="term" value="F:orotidine-5'-phosphate decarboxylase activity"/>
    <property type="evidence" value="ECO:0007669"/>
    <property type="project" value="UniProtKB-UniRule"/>
</dbReference>
<comment type="pathway">
    <text evidence="2 7 10">Pyrimidine metabolism; UMP biosynthesis via de novo pathway; UMP from orotate: step 2/2.</text>
</comment>
<feature type="domain" description="Orotidine 5'-phosphate decarboxylase" evidence="11">
    <location>
        <begin position="5"/>
        <end position="230"/>
    </location>
</feature>
<reference evidence="12" key="1">
    <citation type="submission" date="2016-04" db="EMBL/GenBank/DDBJ databases">
        <authorList>
            <person name="Evans L.H."/>
            <person name="Alamgir A."/>
            <person name="Owens N."/>
            <person name="Weber N.D."/>
            <person name="Virtaneva K."/>
            <person name="Barbian K."/>
            <person name="Babar A."/>
            <person name="Rosenke K."/>
        </authorList>
    </citation>
    <scope>NUCLEOTIDE SEQUENCE</scope>
    <source>
        <strain evidence="12">86</strain>
    </source>
</reference>
<dbReference type="NCBIfam" id="TIGR01740">
    <property type="entry name" value="pyrF"/>
    <property type="match status" value="1"/>
</dbReference>
<proteinExistence type="inferred from homology"/>
<keyword evidence="3 7" id="KW-0210">Decarboxylase</keyword>
<feature type="active site" description="Proton donor" evidence="7">
    <location>
        <position position="63"/>
    </location>
</feature>
<feature type="active site" description="For OMPdecase activity" evidence="8">
    <location>
        <position position="66"/>
    </location>
</feature>
<evidence type="ECO:0000256" key="8">
    <source>
        <dbReference type="PIRSR" id="PIRSR614732-1"/>
    </source>
</evidence>
<dbReference type="SMART" id="SM00934">
    <property type="entry name" value="OMPdecase"/>
    <property type="match status" value="1"/>
</dbReference>
<sequence length="242" mass="24773">MTANPIFCAIDTPDLGVATRLAAQIAAHVGGLKLGLEFFCANGPDGIREVARASGKEIFLDLKLHDIPNTVAAALQAVIPLKPRYLTLHAAGGLAMMKAARDAAYESADKVSAAPPRLIAVTVLTSFDDGDLRGVGVGAQVADQARRLAALAAEAGMDGIVCSAHEAKSLKAEFGHLLRIVPGIRPAAGGADDQKRVMTPAEALAEGADILVIGRPITKAADPRDAARRIAVGIGLPAGAPS</sequence>
<evidence type="ECO:0000256" key="3">
    <source>
        <dbReference type="ARBA" id="ARBA00022793"/>
    </source>
</evidence>
<evidence type="ECO:0000313" key="12">
    <source>
        <dbReference type="EMBL" id="SBW12143.1"/>
    </source>
</evidence>
<evidence type="ECO:0000256" key="4">
    <source>
        <dbReference type="ARBA" id="ARBA00022975"/>
    </source>
</evidence>
<feature type="binding site" evidence="7 9">
    <location>
        <position position="185"/>
    </location>
    <ligand>
        <name>substrate</name>
    </ligand>
</feature>
<feature type="binding site" evidence="7 9">
    <location>
        <position position="33"/>
    </location>
    <ligand>
        <name>substrate</name>
    </ligand>
</feature>
<comment type="similarity">
    <text evidence="7">Belongs to the OMP decarboxylase family. Type 1 subfamily.</text>
</comment>
<dbReference type="CDD" id="cd04725">
    <property type="entry name" value="OMP_decarboxylase_like"/>
    <property type="match status" value="1"/>
</dbReference>
<comment type="function">
    <text evidence="1 7">Catalyzes the decarboxylation of orotidine 5'-monophosphate (OMP) to uridine 5'-monophosphate (UMP).</text>
</comment>
<comment type="catalytic activity">
    <reaction evidence="6 7 10">
        <text>orotidine 5'-phosphate + H(+) = UMP + CO2</text>
        <dbReference type="Rhea" id="RHEA:11596"/>
        <dbReference type="ChEBI" id="CHEBI:15378"/>
        <dbReference type="ChEBI" id="CHEBI:16526"/>
        <dbReference type="ChEBI" id="CHEBI:57538"/>
        <dbReference type="ChEBI" id="CHEBI:57865"/>
        <dbReference type="EC" id="4.1.1.23"/>
    </reaction>
</comment>
<name>A0A212KK95_9PROT</name>
<dbReference type="InterPro" id="IPR018089">
    <property type="entry name" value="OMPdecase_AS"/>
</dbReference>
<gene>
    <name evidence="7 12" type="primary">pyrF</name>
    <name evidence="12" type="ORF">KL86APRO_20465</name>
</gene>
<dbReference type="EMBL" id="FLUO01000002">
    <property type="protein sequence ID" value="SBW12143.1"/>
    <property type="molecule type" value="Genomic_DNA"/>
</dbReference>
<feature type="binding site" evidence="7 9">
    <location>
        <position position="215"/>
    </location>
    <ligand>
        <name>substrate</name>
    </ligand>
</feature>
<dbReference type="GO" id="GO:0006207">
    <property type="term" value="P:'de novo' pyrimidine nucleobase biosynthetic process"/>
    <property type="evidence" value="ECO:0007669"/>
    <property type="project" value="InterPro"/>
</dbReference>
<dbReference type="GO" id="GO:0005829">
    <property type="term" value="C:cytosol"/>
    <property type="evidence" value="ECO:0007669"/>
    <property type="project" value="TreeGrafter"/>
</dbReference>
<evidence type="ECO:0000256" key="10">
    <source>
        <dbReference type="RuleBase" id="RU000512"/>
    </source>
</evidence>
<feature type="binding site" evidence="7 9">
    <location>
        <position position="194"/>
    </location>
    <ligand>
        <name>substrate</name>
    </ligand>
</feature>
<evidence type="ECO:0000256" key="9">
    <source>
        <dbReference type="PIRSR" id="PIRSR614732-2"/>
    </source>
</evidence>
<feature type="binding site" evidence="7">
    <location>
        <begin position="61"/>
        <end position="70"/>
    </location>
    <ligand>
        <name>substrate</name>
    </ligand>
</feature>
<dbReference type="AlphaFoldDB" id="A0A212KK95"/>
<dbReference type="InterPro" id="IPR013785">
    <property type="entry name" value="Aldolase_TIM"/>
</dbReference>
<dbReference type="PROSITE" id="PS00156">
    <property type="entry name" value="OMPDECASE"/>
    <property type="match status" value="1"/>
</dbReference>
<evidence type="ECO:0000256" key="6">
    <source>
        <dbReference type="ARBA" id="ARBA00049157"/>
    </source>
</evidence>
<evidence type="ECO:0000259" key="11">
    <source>
        <dbReference type="SMART" id="SM00934"/>
    </source>
</evidence>
<dbReference type="PANTHER" id="PTHR32119:SF2">
    <property type="entry name" value="OROTIDINE 5'-PHOSPHATE DECARBOXYLASE"/>
    <property type="match status" value="1"/>
</dbReference>
<keyword evidence="4 7" id="KW-0665">Pyrimidine biosynthesis</keyword>
<feature type="active site" description="For OMPdecase activity" evidence="8">
    <location>
        <position position="61"/>
    </location>
</feature>
<dbReference type="PANTHER" id="PTHR32119">
    <property type="entry name" value="OROTIDINE 5'-PHOSPHATE DECARBOXYLASE"/>
    <property type="match status" value="1"/>
</dbReference>
<comment type="subunit">
    <text evidence="7">Homodimer.</text>
</comment>
<dbReference type="UniPathway" id="UPA00070">
    <property type="reaction ID" value="UER00120"/>
</dbReference>
<feature type="binding site" evidence="7 9">
    <location>
        <position position="125"/>
    </location>
    <ligand>
        <name>substrate</name>
    </ligand>
</feature>
<dbReference type="EC" id="4.1.1.23" evidence="7"/>
<protein>
    <recommendedName>
        <fullName evidence="7">Orotidine 5'-phosphate decarboxylase</fullName>
        <ecNumber evidence="7">4.1.1.23</ecNumber>
    </recommendedName>
    <alternativeName>
        <fullName evidence="7">OMP decarboxylase</fullName>
        <shortName evidence="7">OMPDCase</shortName>
        <shortName evidence="7">OMPdecase</shortName>
    </alternativeName>
</protein>
<feature type="binding site" evidence="7 9">
    <location>
        <position position="11"/>
    </location>
    <ligand>
        <name>substrate</name>
    </ligand>
</feature>
<accession>A0A212KK95</accession>
<dbReference type="SUPFAM" id="SSF51366">
    <property type="entry name" value="Ribulose-phoshate binding barrel"/>
    <property type="match status" value="1"/>
</dbReference>
<evidence type="ECO:0000256" key="2">
    <source>
        <dbReference type="ARBA" id="ARBA00004861"/>
    </source>
</evidence>
<dbReference type="HAMAP" id="MF_01200_B">
    <property type="entry name" value="OMPdecase_type1_B"/>
    <property type="match status" value="1"/>
</dbReference>
<dbReference type="GO" id="GO:0044205">
    <property type="term" value="P:'de novo' UMP biosynthetic process"/>
    <property type="evidence" value="ECO:0007669"/>
    <property type="project" value="UniProtKB-UniRule"/>
</dbReference>
<evidence type="ECO:0000256" key="5">
    <source>
        <dbReference type="ARBA" id="ARBA00023239"/>
    </source>
</evidence>